<dbReference type="GO" id="GO:0000139">
    <property type="term" value="C:Golgi membrane"/>
    <property type="evidence" value="ECO:0007669"/>
    <property type="project" value="TreeGrafter"/>
</dbReference>
<dbReference type="PANTHER" id="PTHR22746">
    <property type="entry name" value="RAB6A-GEF COMPLEX PARTNER PROTEIN 1"/>
    <property type="match status" value="1"/>
</dbReference>
<dbReference type="Gene3D" id="2.130.10.10">
    <property type="entry name" value="YVTN repeat-like/Quinoprotein amine dehydrogenase"/>
    <property type="match status" value="1"/>
</dbReference>
<dbReference type="AlphaFoldDB" id="A0A433DJ08"/>
<gene>
    <name evidence="5" type="ORF">BC936DRAFT_137723</name>
</gene>
<evidence type="ECO:0000313" key="6">
    <source>
        <dbReference type="Proteomes" id="UP000268093"/>
    </source>
</evidence>
<dbReference type="SUPFAM" id="SSF50978">
    <property type="entry name" value="WD40 repeat-like"/>
    <property type="match status" value="1"/>
</dbReference>
<dbReference type="GO" id="GO:0005829">
    <property type="term" value="C:cytosol"/>
    <property type="evidence" value="ECO:0007669"/>
    <property type="project" value="TreeGrafter"/>
</dbReference>
<keyword evidence="6" id="KW-1185">Reference proteome</keyword>
<accession>A0A433DJ08</accession>
<dbReference type="GO" id="GO:0006886">
    <property type="term" value="P:intracellular protein transport"/>
    <property type="evidence" value="ECO:0007669"/>
    <property type="project" value="InterPro"/>
</dbReference>
<dbReference type="Pfam" id="PF07064">
    <property type="entry name" value="RIC1"/>
    <property type="match status" value="1"/>
</dbReference>
<evidence type="ECO:0000256" key="3">
    <source>
        <dbReference type="SAM" id="MobiDB-lite"/>
    </source>
</evidence>
<evidence type="ECO:0000256" key="1">
    <source>
        <dbReference type="ARBA" id="ARBA00004370"/>
    </source>
</evidence>
<feature type="domain" description="RIC1 C-terminal alpha solenoid region" evidence="4">
    <location>
        <begin position="677"/>
        <end position="764"/>
    </location>
</feature>
<dbReference type="InterPro" id="IPR040096">
    <property type="entry name" value="Ric1"/>
</dbReference>
<dbReference type="InterPro" id="IPR009771">
    <property type="entry name" value="RIC1_C"/>
</dbReference>
<dbReference type="EMBL" id="RBNI01001189">
    <property type="protein sequence ID" value="RUP50766.1"/>
    <property type="molecule type" value="Genomic_DNA"/>
</dbReference>
<dbReference type="PANTHER" id="PTHR22746:SF10">
    <property type="entry name" value="GUANINE NUCLEOTIDE EXCHANGE FACTOR SUBUNIT RIC1"/>
    <property type="match status" value="1"/>
</dbReference>
<feature type="compositionally biased region" description="Basic and acidic residues" evidence="3">
    <location>
        <begin position="214"/>
        <end position="226"/>
    </location>
</feature>
<proteinExistence type="predicted"/>
<protein>
    <recommendedName>
        <fullName evidence="4">RIC1 C-terminal alpha solenoid region domain-containing protein</fullName>
    </recommendedName>
</protein>
<reference evidence="5 6" key="1">
    <citation type="journal article" date="2018" name="New Phytol.">
        <title>Phylogenomics of Endogonaceae and evolution of mycorrhizas within Mucoromycota.</title>
        <authorList>
            <person name="Chang Y."/>
            <person name="Desiro A."/>
            <person name="Na H."/>
            <person name="Sandor L."/>
            <person name="Lipzen A."/>
            <person name="Clum A."/>
            <person name="Barry K."/>
            <person name="Grigoriev I.V."/>
            <person name="Martin F.M."/>
            <person name="Stajich J.E."/>
            <person name="Smith M.E."/>
            <person name="Bonito G."/>
            <person name="Spatafora J.W."/>
        </authorList>
    </citation>
    <scope>NUCLEOTIDE SEQUENCE [LARGE SCALE GENOMIC DNA]</scope>
    <source>
        <strain evidence="5 6">GMNB39</strain>
    </source>
</reference>
<dbReference type="Pfam" id="PF25440">
    <property type="entry name" value="Beta-prop_RIC1_2nd"/>
    <property type="match status" value="1"/>
</dbReference>
<sequence length="775" mass="85733">MKLSPGTSAPASSTSPTTDWAGYCFHGAVPEQSVNGMTLDEAQKNEKGTNKEGVEWNEYHHATCVAVNTRFSLIAVGSAGGDVFVYSAHNYTSAPTLSHTLSLRKHNPSFSRLLEPNRVTSLAWTSDGYALAVGGEHLGISVWSVYGALLVASVRGLEEHWWEGATVATPTTEMLSPTMASGEGSAFWGPGNHDLYVLTPPPPLGGYRKKSNGSKRDDDDAGDTDRPSNNNPLLFCLPFAKSAVTVLHSPENTKRGFLLLESSMLLYSGGEHNDITAINPDAIVWSHIQYPAIYITEHWPIRYATINSDGRYVAIAGRRGLAHYNMSSGRWKLFGNQQHEREFVVRGGMAWYKHVLIAACQDVSTKSQEIRLYSRETNLDNMYMLYSTSLHNSQSTTLHLAISGSYLTVYCSDNVIYVYLIERPTLDTYKLELLREISLVGIVNQTGRVRGMSMLNATGIAGTSQIKLPCHPNYYGRIHPNNGTFVHPFGSGRLSTLDELLVANIVLLVDGKLVLLRSHVSDDYNPEMPDTHFDLYILADMVECYWIGNKVVGNLESSIWAVDGQGIKIFTNLFDADAFNVDSTFIIEEDSAIEPLSSSDMDRLRSETSSLMSLPTSPPPRWKVLDLSMASEYALHVRLDFYPLSIMLDKGIIMGVEQSISIHTLVPAPSTDIFAESRAVTFGRAYEKFVYFGHALEILLHRVLEDEADRALGTSEGAILPSVVKFLDHFSHALDVIVGCARKTEVALWEYLFSIVGNPKDLFEVDQSPLFTILY</sequence>
<dbReference type="InterPro" id="IPR036322">
    <property type="entry name" value="WD40_repeat_dom_sf"/>
</dbReference>
<dbReference type="GO" id="GO:0034066">
    <property type="term" value="C:Ric1-Rgp1 guanyl-nucleotide exchange factor complex"/>
    <property type="evidence" value="ECO:0007669"/>
    <property type="project" value="InterPro"/>
</dbReference>
<comment type="subcellular location">
    <subcellularLocation>
        <location evidence="1">Membrane</location>
    </subcellularLocation>
</comment>
<name>A0A433DJ08_9FUNG</name>
<dbReference type="OrthoDB" id="67540at2759"/>
<dbReference type="InterPro" id="IPR015943">
    <property type="entry name" value="WD40/YVTN_repeat-like_dom_sf"/>
</dbReference>
<dbReference type="GO" id="GO:0042147">
    <property type="term" value="P:retrograde transport, endosome to Golgi"/>
    <property type="evidence" value="ECO:0007669"/>
    <property type="project" value="TreeGrafter"/>
</dbReference>
<feature type="region of interest" description="Disordered" evidence="3">
    <location>
        <begin position="205"/>
        <end position="229"/>
    </location>
</feature>
<evidence type="ECO:0000259" key="4">
    <source>
        <dbReference type="Pfam" id="PF07064"/>
    </source>
</evidence>
<comment type="caution">
    <text evidence="5">The sequence shown here is derived from an EMBL/GenBank/DDBJ whole genome shotgun (WGS) entry which is preliminary data.</text>
</comment>
<dbReference type="Proteomes" id="UP000268093">
    <property type="component" value="Unassembled WGS sequence"/>
</dbReference>
<evidence type="ECO:0000313" key="5">
    <source>
        <dbReference type="EMBL" id="RUP50766.1"/>
    </source>
</evidence>
<keyword evidence="2" id="KW-0472">Membrane</keyword>
<evidence type="ECO:0000256" key="2">
    <source>
        <dbReference type="ARBA" id="ARBA00023136"/>
    </source>
</evidence>
<organism evidence="5 6">
    <name type="scientific">Jimgerdemannia flammicorona</name>
    <dbReference type="NCBI Taxonomy" id="994334"/>
    <lineage>
        <taxon>Eukaryota</taxon>
        <taxon>Fungi</taxon>
        <taxon>Fungi incertae sedis</taxon>
        <taxon>Mucoromycota</taxon>
        <taxon>Mucoromycotina</taxon>
        <taxon>Endogonomycetes</taxon>
        <taxon>Endogonales</taxon>
        <taxon>Endogonaceae</taxon>
        <taxon>Jimgerdemannia</taxon>
    </lineage>
</organism>